<dbReference type="PANTHER" id="PTHR11106:SF27">
    <property type="entry name" value="MACRO DOMAIN-CONTAINING PROTEIN"/>
    <property type="match status" value="1"/>
</dbReference>
<gene>
    <name evidence="2" type="ORF">SAMN04487771_10802</name>
</gene>
<evidence type="ECO:0000259" key="1">
    <source>
        <dbReference type="PROSITE" id="PS51154"/>
    </source>
</evidence>
<dbReference type="AlphaFoldDB" id="A0A1I0IGE7"/>
<organism evidence="2 3">
    <name type="scientific">[Clostridium] aminophilum</name>
    <dbReference type="NCBI Taxonomy" id="1526"/>
    <lineage>
        <taxon>Bacteria</taxon>
        <taxon>Bacillati</taxon>
        <taxon>Bacillota</taxon>
        <taxon>Clostridia</taxon>
        <taxon>Lachnospirales</taxon>
        <taxon>Lachnospiraceae</taxon>
    </lineage>
</organism>
<proteinExistence type="predicted"/>
<dbReference type="SUPFAM" id="SSF52949">
    <property type="entry name" value="Macro domain-like"/>
    <property type="match status" value="1"/>
</dbReference>
<evidence type="ECO:0000313" key="3">
    <source>
        <dbReference type="Proteomes" id="UP000199820"/>
    </source>
</evidence>
<accession>A0A1I0IGE7</accession>
<dbReference type="PROSITE" id="PS51154">
    <property type="entry name" value="MACRO"/>
    <property type="match status" value="1"/>
</dbReference>
<feature type="domain" description="Macro" evidence="1">
    <location>
        <begin position="74"/>
        <end position="148"/>
    </location>
</feature>
<dbReference type="PANTHER" id="PTHR11106">
    <property type="entry name" value="GANGLIOSIDE INDUCED DIFFERENTIATION ASSOCIATED PROTEIN 2-RELATED"/>
    <property type="match status" value="1"/>
</dbReference>
<reference evidence="2 3" key="1">
    <citation type="submission" date="2016-10" db="EMBL/GenBank/DDBJ databases">
        <authorList>
            <person name="de Groot N.N."/>
        </authorList>
    </citation>
    <scope>NUCLEOTIDE SEQUENCE [LARGE SCALE GENOMIC DNA]</scope>
    <source>
        <strain evidence="2 3">KH1P1</strain>
    </source>
</reference>
<dbReference type="InterPro" id="IPR002589">
    <property type="entry name" value="Macro_dom"/>
</dbReference>
<dbReference type="EMBL" id="FOIL01000080">
    <property type="protein sequence ID" value="SET95160.1"/>
    <property type="molecule type" value="Genomic_DNA"/>
</dbReference>
<sequence>MSNNKTQEERLDYLVEGFKADSDEYKEIQTPNSTEDKRRILRSLMNIRMPKELSSDVMKVQDEYLLERAAEKGVVNLSDIPVIRDGLSIWQGDITRLSVDVIVNAANSQMLGCFVPMHTCIDNCIHTFAGVQLRAECYRQMNELRMRL</sequence>
<protein>
    <recommendedName>
        <fullName evidence="1">Macro domain-containing protein</fullName>
    </recommendedName>
</protein>
<dbReference type="InterPro" id="IPR043472">
    <property type="entry name" value="Macro_dom-like"/>
</dbReference>
<keyword evidence="3" id="KW-1185">Reference proteome</keyword>
<name>A0A1I0IGE7_9FIRM</name>
<dbReference type="Proteomes" id="UP000199820">
    <property type="component" value="Unassembled WGS sequence"/>
</dbReference>
<dbReference type="Gene3D" id="3.40.220.10">
    <property type="entry name" value="Leucine Aminopeptidase, subunit E, domain 1"/>
    <property type="match status" value="1"/>
</dbReference>
<evidence type="ECO:0000313" key="2">
    <source>
        <dbReference type="EMBL" id="SET95160.1"/>
    </source>
</evidence>